<dbReference type="InterPro" id="IPR051781">
    <property type="entry name" value="Metallo-dep_Hydrolase"/>
</dbReference>
<dbReference type="PANTHER" id="PTHR43135">
    <property type="entry name" value="ALPHA-D-RIBOSE 1-METHYLPHOSPHONATE 5-TRIPHOSPHATE DIPHOSPHATASE"/>
    <property type="match status" value="1"/>
</dbReference>
<keyword evidence="3" id="KW-1185">Reference proteome</keyword>
<dbReference type="AlphaFoldDB" id="A0A3M8A471"/>
<dbReference type="RefSeq" id="WP_122937919.1">
    <property type="nucleotide sequence ID" value="NZ_JBHSNT010000003.1"/>
</dbReference>
<proteinExistence type="predicted"/>
<dbReference type="PANTHER" id="PTHR43135:SF3">
    <property type="entry name" value="ALPHA-D-RIBOSE 1-METHYLPHOSPHONATE 5-TRIPHOSPHATE DIPHOSPHATASE"/>
    <property type="match status" value="1"/>
</dbReference>
<feature type="region of interest" description="Disordered" evidence="1">
    <location>
        <begin position="1"/>
        <end position="45"/>
    </location>
</feature>
<reference evidence="2 3" key="1">
    <citation type="submission" date="2018-10" db="EMBL/GenBank/DDBJ databases">
        <title>Isolation, diversity and antibacterial activity of antinobacteria from the wheat rhizosphere soil.</title>
        <authorList>
            <person name="Sun T."/>
        </authorList>
    </citation>
    <scope>NUCLEOTIDE SEQUENCE [LARGE SCALE GENOMIC DNA]</scope>
    <source>
        <strain evidence="2 3">SJ-23</strain>
    </source>
</reference>
<feature type="compositionally biased region" description="Low complexity" evidence="1">
    <location>
        <begin position="1"/>
        <end position="17"/>
    </location>
</feature>
<dbReference type="Proteomes" id="UP000275048">
    <property type="component" value="Unassembled WGS sequence"/>
</dbReference>
<protein>
    <recommendedName>
        <fullName evidence="4">Amidohydrolase-related domain-containing protein</fullName>
    </recommendedName>
</protein>
<sequence length="357" mass="36192">MSETTTDAAAATDGDAAPLQQHGPLGPHARRMRRSLNGDHPGQVGTMLPPFIDHHVHLQLGDADAWVRGGLAGVVDLGGNPATVAAIAGARYLPHVRYAGAFLTAPGGYPGGRPWCPAGAVREIPSVSDAATASHAHDALPGAVTAAVDEQLRFGASVIKVALNATTGPVFDLPTLRAIVAAAHAVELPVAVHAEGAGMAALAIDGGADVLVHAPWNERLDDGLVRRAASAGQAWISTLAIQVRDDADAAAVAIDNVRRFHGAGGRVLYGTDLGNGDLAEGVNAAELAALARAGLAASDLVAALTDPWPAVPNPSDPVIDGVATFVPGEPPEASDTDAVAAWLATGRIVPTEELEHA</sequence>
<comment type="caution">
    <text evidence="2">The sequence shown here is derived from an EMBL/GenBank/DDBJ whole genome shotgun (WGS) entry which is preliminary data.</text>
</comment>
<evidence type="ECO:0000313" key="2">
    <source>
        <dbReference type="EMBL" id="RNB45916.1"/>
    </source>
</evidence>
<dbReference type="InterPro" id="IPR032466">
    <property type="entry name" value="Metal_Hydrolase"/>
</dbReference>
<gene>
    <name evidence="2" type="ORF">EDM22_15135</name>
</gene>
<dbReference type="OrthoDB" id="3514520at2"/>
<name>A0A3M8A471_9MICO</name>
<evidence type="ECO:0000256" key="1">
    <source>
        <dbReference type="SAM" id="MobiDB-lite"/>
    </source>
</evidence>
<organism evidence="2 3">
    <name type="scientific">Agromyces tardus</name>
    <dbReference type="NCBI Taxonomy" id="2583849"/>
    <lineage>
        <taxon>Bacteria</taxon>
        <taxon>Bacillati</taxon>
        <taxon>Actinomycetota</taxon>
        <taxon>Actinomycetes</taxon>
        <taxon>Micrococcales</taxon>
        <taxon>Microbacteriaceae</taxon>
        <taxon>Agromyces</taxon>
    </lineage>
</organism>
<dbReference type="EMBL" id="RHHB01000040">
    <property type="protein sequence ID" value="RNB45916.1"/>
    <property type="molecule type" value="Genomic_DNA"/>
</dbReference>
<accession>A0A3M8A471</accession>
<dbReference type="Gene3D" id="3.20.20.140">
    <property type="entry name" value="Metal-dependent hydrolases"/>
    <property type="match status" value="1"/>
</dbReference>
<evidence type="ECO:0000313" key="3">
    <source>
        <dbReference type="Proteomes" id="UP000275048"/>
    </source>
</evidence>
<dbReference type="SUPFAM" id="SSF51556">
    <property type="entry name" value="Metallo-dependent hydrolases"/>
    <property type="match status" value="1"/>
</dbReference>
<evidence type="ECO:0008006" key="4">
    <source>
        <dbReference type="Google" id="ProtNLM"/>
    </source>
</evidence>